<accession>A9P0K7</accession>
<keyword evidence="2" id="KW-0456">Lyase</keyword>
<keyword evidence="1" id="KW-0479">Metal-binding</keyword>
<protein>
    <submittedName>
        <fullName evidence="3">Uncharacterized protein</fullName>
    </submittedName>
</protein>
<name>A9P0K7_PICSI</name>
<dbReference type="OMA" id="NWRRAQI"/>
<sequence>MLLSSVYAPCNWRRAQIRSKAELHLDGQRSFPSTQLRSRSIDLKFRSMNNHQRAVKISATIRNEQAGFREHDGVIIVDHGSRRQESNCMLDAFVDMYKKRTGHPIVELAHMELAQPTIKEAFDSCVNQGAARVIISPYFLSPGRHWKQDIPSLAAEAAKEHPGVPYIVTAPLGLHELMVNVIEDRIKYCLSHVAGDSAECEMCSGTGQCQQRAT</sequence>
<reference evidence="3" key="1">
    <citation type="journal article" date="2008" name="BMC Genomics">
        <title>A conifer genomics resource of 200,000 spruce (Picea spp.) ESTs and 6,464 high-quality, sequence-finished full-length cDNAs for Sitka spruce (Picea sitchensis).</title>
        <authorList>
            <person name="Ralph S.G."/>
            <person name="Chun H.J."/>
            <person name="Kolosova N."/>
            <person name="Cooper D."/>
            <person name="Oddy C."/>
            <person name="Ritland C.E."/>
            <person name="Kirkpatrick R."/>
            <person name="Moore R."/>
            <person name="Barber S."/>
            <person name="Holt R.A."/>
            <person name="Jones S.J."/>
            <person name="Marra M.A."/>
            <person name="Douglas C.J."/>
            <person name="Ritland K."/>
            <person name="Bohlmann J."/>
        </authorList>
    </citation>
    <scope>NUCLEOTIDE SEQUENCE</scope>
    <source>
        <tissue evidence="3">Green portion of the leader tissue</tissue>
    </source>
</reference>
<dbReference type="Pfam" id="PF01903">
    <property type="entry name" value="CbiX"/>
    <property type="match status" value="1"/>
</dbReference>
<evidence type="ECO:0000313" key="3">
    <source>
        <dbReference type="EMBL" id="ABK26418.1"/>
    </source>
</evidence>
<evidence type="ECO:0000256" key="1">
    <source>
        <dbReference type="ARBA" id="ARBA00022723"/>
    </source>
</evidence>
<dbReference type="EMBL" id="EF087163">
    <property type="protein sequence ID" value="ABK26418.1"/>
    <property type="molecule type" value="mRNA"/>
</dbReference>
<dbReference type="CDD" id="cd03416">
    <property type="entry name" value="CbiX_SirB_N"/>
    <property type="match status" value="1"/>
</dbReference>
<proteinExistence type="evidence at transcript level"/>
<dbReference type="InterPro" id="IPR002762">
    <property type="entry name" value="CbiX-like"/>
</dbReference>
<dbReference type="GO" id="GO:0016829">
    <property type="term" value="F:lyase activity"/>
    <property type="evidence" value="ECO:0007669"/>
    <property type="project" value="UniProtKB-KW"/>
</dbReference>
<dbReference type="Gene3D" id="3.40.50.1400">
    <property type="match status" value="1"/>
</dbReference>
<dbReference type="PANTHER" id="PTHR33542">
    <property type="entry name" value="SIROHYDROCHLORIN FERROCHELATASE, CHLOROPLASTIC"/>
    <property type="match status" value="1"/>
</dbReference>
<dbReference type="PANTHER" id="PTHR33542:SF3">
    <property type="entry name" value="SIROHYDROCHLORIN FERROCHELATASE, CHLOROPLASTIC"/>
    <property type="match status" value="1"/>
</dbReference>
<organism evidence="3">
    <name type="scientific">Picea sitchensis</name>
    <name type="common">Sitka spruce</name>
    <name type="synonym">Pinus sitchensis</name>
    <dbReference type="NCBI Taxonomy" id="3332"/>
    <lineage>
        <taxon>Eukaryota</taxon>
        <taxon>Viridiplantae</taxon>
        <taxon>Streptophyta</taxon>
        <taxon>Embryophyta</taxon>
        <taxon>Tracheophyta</taxon>
        <taxon>Spermatophyta</taxon>
        <taxon>Pinopsida</taxon>
        <taxon>Pinidae</taxon>
        <taxon>Conifers I</taxon>
        <taxon>Pinales</taxon>
        <taxon>Pinaceae</taxon>
        <taxon>Picea</taxon>
    </lineage>
</organism>
<dbReference type="GO" id="GO:0046872">
    <property type="term" value="F:metal ion binding"/>
    <property type="evidence" value="ECO:0007669"/>
    <property type="project" value="UniProtKB-KW"/>
</dbReference>
<dbReference type="SUPFAM" id="SSF53800">
    <property type="entry name" value="Chelatase"/>
    <property type="match status" value="1"/>
</dbReference>
<dbReference type="AlphaFoldDB" id="A9P0K7"/>
<evidence type="ECO:0000256" key="2">
    <source>
        <dbReference type="ARBA" id="ARBA00023239"/>
    </source>
</evidence>
<dbReference type="InterPro" id="IPR050963">
    <property type="entry name" value="Sirohydro_Cobaltochel/CbiX"/>
</dbReference>